<comment type="caution">
    <text evidence="1">The sequence shown here is derived from an EMBL/GenBank/DDBJ whole genome shotgun (WGS) entry which is preliminary data.</text>
</comment>
<proteinExistence type="predicted"/>
<gene>
    <name evidence="1" type="ORF">LCGC14_2981260</name>
</gene>
<sequence length="128" mass="12786">KAALALIGLLTDAGASPLDLDGGLLTAGGVVATAGVIEYTDAPTLAASTTPSVTGGNLFLTASTASITDFTGEQNGQVIILLCEADTTTSLTDSTPLFLAGAFTCTTNDTITLVSNGTVWYEVARGVN</sequence>
<protein>
    <submittedName>
        <fullName evidence="1">Uncharacterized protein</fullName>
    </submittedName>
</protein>
<reference evidence="1" key="1">
    <citation type="journal article" date="2015" name="Nature">
        <title>Complex archaea that bridge the gap between prokaryotes and eukaryotes.</title>
        <authorList>
            <person name="Spang A."/>
            <person name="Saw J.H."/>
            <person name="Jorgensen S.L."/>
            <person name="Zaremba-Niedzwiedzka K."/>
            <person name="Martijn J."/>
            <person name="Lind A.E."/>
            <person name="van Eijk R."/>
            <person name="Schleper C."/>
            <person name="Guy L."/>
            <person name="Ettema T.J."/>
        </authorList>
    </citation>
    <scope>NUCLEOTIDE SEQUENCE</scope>
</reference>
<name>A0A0F8X6G9_9ZZZZ</name>
<dbReference type="EMBL" id="LAZR01060891">
    <property type="protein sequence ID" value="KKK64732.1"/>
    <property type="molecule type" value="Genomic_DNA"/>
</dbReference>
<evidence type="ECO:0000313" key="1">
    <source>
        <dbReference type="EMBL" id="KKK64732.1"/>
    </source>
</evidence>
<feature type="non-terminal residue" evidence="1">
    <location>
        <position position="1"/>
    </location>
</feature>
<organism evidence="1">
    <name type="scientific">marine sediment metagenome</name>
    <dbReference type="NCBI Taxonomy" id="412755"/>
    <lineage>
        <taxon>unclassified sequences</taxon>
        <taxon>metagenomes</taxon>
        <taxon>ecological metagenomes</taxon>
    </lineage>
</organism>
<dbReference type="AlphaFoldDB" id="A0A0F8X6G9"/>
<accession>A0A0F8X6G9</accession>